<evidence type="ECO:0000313" key="1">
    <source>
        <dbReference type="EMBL" id="DAF65062.1"/>
    </source>
</evidence>
<accession>A0A8S5TPJ0</accession>
<organism evidence="1">
    <name type="scientific">Podoviridae sp. ct2iq11</name>
    <dbReference type="NCBI Taxonomy" id="2827720"/>
    <lineage>
        <taxon>Viruses</taxon>
        <taxon>Duplodnaviria</taxon>
        <taxon>Heunggongvirae</taxon>
        <taxon>Uroviricota</taxon>
        <taxon>Caudoviricetes</taxon>
    </lineage>
</organism>
<reference evidence="1" key="1">
    <citation type="journal article" date="2021" name="Proc. Natl. Acad. Sci. U.S.A.">
        <title>A Catalog of Tens of Thousands of Viruses from Human Metagenomes Reveals Hidden Associations with Chronic Diseases.</title>
        <authorList>
            <person name="Tisza M.J."/>
            <person name="Buck C.B."/>
        </authorList>
    </citation>
    <scope>NUCLEOTIDE SEQUENCE</scope>
    <source>
        <strain evidence="1">Ct2iq11</strain>
    </source>
</reference>
<protein>
    <submittedName>
        <fullName evidence="1">Uncharacterized protein</fullName>
    </submittedName>
</protein>
<proteinExistence type="predicted"/>
<dbReference type="EMBL" id="BK032872">
    <property type="protein sequence ID" value="DAF65062.1"/>
    <property type="molecule type" value="Genomic_DNA"/>
</dbReference>
<name>A0A8S5TPJ0_9CAUD</name>
<sequence>MANNSKRSGSFIKRKRESGSKLTRVIDIKNLVRRGNKVRSRVLRHIQTTIKRSLKGIVRNLTDKVRRAKRKLVININSEKITLLRRNKPIGSYLKRTRLVLYDEIISVIRPDSRRRNNKLTRAVFANEVQTISRAKRISRRIRATIGTSCNQISAIRGNNPDERVYIITNDTLIERNLPLISNIKKVVSGVVCKVAAAGIQPTIGAKNNSVVLVLGKKRRGQTEMQKVVLRQDYFVINRGNVENVRIRIGKNVIAASIETTIRTLTGVVPLITGHFGFFRKRHSELAIRTNIQAVSRIGRNKQRSNAAVGNIPGSKRNLAFACTQNVGIIIGKNIPAADIETLISSVCQIVTCLRGNTNTGNSQLPIRTNMQNITLLRRNKTGKNIAIHKVSGGKNNLAVSISMENVYAGVRQNIRRTNIEITVIPVPEVIEPIFGNFRNDRSLYKQFPIRVELNGIAISVRPDVADSNTKSVIADFENVPFRFDNRHRRRSKLVAFLRRLVRFLIIEKNRIKITHGIS</sequence>